<dbReference type="InterPro" id="IPR039273">
    <property type="entry name" value="TEPSIN"/>
</dbReference>
<feature type="compositionally biased region" description="Polar residues" evidence="5">
    <location>
        <begin position="291"/>
        <end position="319"/>
    </location>
</feature>
<dbReference type="RefSeq" id="XP_002176294.1">
    <property type="nucleotide sequence ID" value="XM_002176258.1"/>
</dbReference>
<feature type="region of interest" description="Disordered" evidence="5">
    <location>
        <begin position="217"/>
        <end position="372"/>
    </location>
</feature>
<organism evidence="6 7">
    <name type="scientific">Phaeodactylum tricornutum (strain CCAP 1055/1)</name>
    <dbReference type="NCBI Taxonomy" id="556484"/>
    <lineage>
        <taxon>Eukaryota</taxon>
        <taxon>Sar</taxon>
        <taxon>Stramenopiles</taxon>
        <taxon>Ochrophyta</taxon>
        <taxon>Bacillariophyta</taxon>
        <taxon>Bacillariophyceae</taxon>
        <taxon>Bacillariophycidae</taxon>
        <taxon>Naviculales</taxon>
        <taxon>Phaeodactylaceae</taxon>
        <taxon>Phaeodactylum</taxon>
    </lineage>
</organism>
<gene>
    <name evidence="6" type="ORF">PHATRDRAFT_bd1316</name>
</gene>
<feature type="compositionally biased region" description="Low complexity" evidence="5">
    <location>
        <begin position="601"/>
        <end position="615"/>
    </location>
</feature>
<reference evidence="7" key="2">
    <citation type="submission" date="2008-08" db="EMBL/GenBank/DDBJ databases">
        <authorList>
            <consortium name="Diatom Consortium"/>
            <person name="Grigoriev I."/>
            <person name="Grimwood J."/>
            <person name="Kuo A."/>
            <person name="Otillar R.P."/>
            <person name="Salamov A."/>
            <person name="Detter J.C."/>
            <person name="Lindquist E."/>
            <person name="Shapiro H."/>
            <person name="Lucas S."/>
            <person name="Glavina del Rio T."/>
            <person name="Pitluck S."/>
            <person name="Rokhsar D."/>
            <person name="Bowler C."/>
        </authorList>
    </citation>
    <scope>GENOME REANNOTATION</scope>
    <source>
        <strain evidence="7">CCAP 1055/1</strain>
    </source>
</reference>
<feature type="compositionally biased region" description="Polar residues" evidence="5">
    <location>
        <begin position="616"/>
        <end position="633"/>
    </location>
</feature>
<dbReference type="PANTHER" id="PTHR21514:SF0">
    <property type="entry name" value="AP-4 COMPLEX ACCESSORY SUBUNIT TEPSIN"/>
    <property type="match status" value="1"/>
</dbReference>
<evidence type="ECO:0000256" key="2">
    <source>
        <dbReference type="ARBA" id="ARBA00004555"/>
    </source>
</evidence>
<name>B7S413_PHATC</name>
<feature type="region of interest" description="Disordered" evidence="5">
    <location>
        <begin position="449"/>
        <end position="474"/>
    </location>
</feature>
<dbReference type="PANTHER" id="PTHR21514">
    <property type="entry name" value="AP-4 COMPLEX ACCESSORY SUBUNIT TEPSIN"/>
    <property type="match status" value="1"/>
</dbReference>
<dbReference type="eggNOG" id="ENOG502QV38">
    <property type="taxonomic scope" value="Eukaryota"/>
</dbReference>
<dbReference type="Gene3D" id="1.25.40.90">
    <property type="match status" value="1"/>
</dbReference>
<evidence type="ECO:0000256" key="1">
    <source>
        <dbReference type="ARBA" id="ARBA00004541"/>
    </source>
</evidence>
<keyword evidence="3" id="KW-0333">Golgi apparatus</keyword>
<dbReference type="Proteomes" id="UP000000759">
    <property type="component" value="Unassembled WGS sequence"/>
</dbReference>
<comment type="subcellular location">
    <subcellularLocation>
        <location evidence="1">Cytoplasmic vesicle</location>
    </subcellularLocation>
    <subcellularLocation>
        <location evidence="2">Golgi apparatus</location>
    </subcellularLocation>
</comment>
<dbReference type="InParanoid" id="B7S413"/>
<dbReference type="GO" id="GO:0031410">
    <property type="term" value="C:cytoplasmic vesicle"/>
    <property type="evidence" value="ECO:0007669"/>
    <property type="project" value="UniProtKB-SubCell"/>
</dbReference>
<evidence type="ECO:0000256" key="5">
    <source>
        <dbReference type="SAM" id="MobiDB-lite"/>
    </source>
</evidence>
<protein>
    <recommendedName>
        <fullName evidence="8">ENTH domain-containing protein</fullName>
    </recommendedName>
</protein>
<dbReference type="OMA" id="PYRPTGF"/>
<evidence type="ECO:0000256" key="4">
    <source>
        <dbReference type="ARBA" id="ARBA00023329"/>
    </source>
</evidence>
<dbReference type="PaxDb" id="2850-Phatrdraft1316"/>
<dbReference type="GeneID" id="7205043"/>
<feature type="compositionally biased region" description="Polar residues" evidence="5">
    <location>
        <begin position="247"/>
        <end position="259"/>
    </location>
</feature>
<keyword evidence="4" id="KW-0968">Cytoplasmic vesicle</keyword>
<keyword evidence="7" id="KW-1185">Reference proteome</keyword>
<dbReference type="STRING" id="556484.B7S413"/>
<dbReference type="InterPro" id="IPR035802">
    <property type="entry name" value="ENTH/VHS_tepsin"/>
</dbReference>
<evidence type="ECO:0000313" key="7">
    <source>
        <dbReference type="Proteomes" id="UP000000759"/>
    </source>
</evidence>
<dbReference type="InterPro" id="IPR008942">
    <property type="entry name" value="ENTH_VHS"/>
</dbReference>
<proteinExistence type="predicted"/>
<feature type="region of interest" description="Disordered" evidence="5">
    <location>
        <begin position="127"/>
        <end position="188"/>
    </location>
</feature>
<dbReference type="GO" id="GO:0032588">
    <property type="term" value="C:trans-Golgi network membrane"/>
    <property type="evidence" value="ECO:0007669"/>
    <property type="project" value="TreeGrafter"/>
</dbReference>
<dbReference type="KEGG" id="pti:PHATRDRAFT_bd1316"/>
<dbReference type="CDD" id="cd03572">
    <property type="entry name" value="ENTH_like_Tepsin"/>
    <property type="match status" value="1"/>
</dbReference>
<dbReference type="OrthoDB" id="118154at2759"/>
<evidence type="ECO:0000256" key="3">
    <source>
        <dbReference type="ARBA" id="ARBA00023034"/>
    </source>
</evidence>
<dbReference type="SUPFAM" id="SSF48464">
    <property type="entry name" value="ENTH/VHS domain"/>
    <property type="match status" value="1"/>
</dbReference>
<evidence type="ECO:0008006" key="8">
    <source>
        <dbReference type="Google" id="ProtNLM"/>
    </source>
</evidence>
<accession>B7S413</accession>
<sequence length="740" mass="76749">MDRQLLARATEGTDAPTPGYLYVDLAKAATANPSAAQEMGRYLTRKLATKQNPHVKYKCLRVLTQLCVQVPRNAFARSVAQDPSGVAAVKEALQFRGPLDPVHGDTHNEKVRTAARECLDAVYTERPTSAVTEHPSQHHGGSSGHGHHHYQPNGSSSSSSRMQGIGNPRFADPRQDPRAASGTASGLQNAVKEAGEVVLGMIKDPLARNVGVNHAHAASVPRQGHSGNLPGYGGPQYGRPPPGAQELSRQTGGQWTMASNRGPGAITPHGAPSDEYYRAKNQSQQPPPSSTSANGIQNNYGWTQQHSSNQGNDSTNHHNSAAGGVGGSWAHASVTPSTGEPSYNHEGHSTPSVTVTAAPPRTGGSGGTAVTDGSYEKNLVLELCPPGGMKPVPPPDKLASFARAAPSLNADLICPVLLDCIEDGQPWIIHAKALVIGPTATATANLLDFGEDNDNDHQQGSAPPPAVTTPASDDLFGGMQVKAQSSPPVPVATATATASVFDFVNDDGATAAPLATALAAAPPASVFDFVNDNGGATTVASAPANDLFGSDSHTTTTTTDMFGGMSLKVSEGGGAEPATPHDPAEELAAVHTNGSAFGFINSSSSNSSKAGGESNLTTTQPSFDPLSQASPTLAQKKAMQMSPEQMQAVAYQQMMMQQQYQQMQMAMAMQHGGVGMPHKGGMPMQRMSSGGSMSHTGAGGLPMPVAGGGMRLSMGAPLRPQRVADNKFDFVKDAMNASKK</sequence>
<reference evidence="6 7" key="1">
    <citation type="journal article" date="2008" name="Nature">
        <title>The Phaeodactylum genome reveals the evolutionary history of diatom genomes.</title>
        <authorList>
            <person name="Bowler C."/>
            <person name="Allen A.E."/>
            <person name="Badger J.H."/>
            <person name="Grimwood J."/>
            <person name="Jabbari K."/>
            <person name="Kuo A."/>
            <person name="Maheswari U."/>
            <person name="Martens C."/>
            <person name="Maumus F."/>
            <person name="Otillar R.P."/>
            <person name="Rayko E."/>
            <person name="Salamov A."/>
            <person name="Vandepoele K."/>
            <person name="Beszteri B."/>
            <person name="Gruber A."/>
            <person name="Heijde M."/>
            <person name="Katinka M."/>
            <person name="Mock T."/>
            <person name="Valentin K."/>
            <person name="Verret F."/>
            <person name="Berges J.A."/>
            <person name="Brownlee C."/>
            <person name="Cadoret J.P."/>
            <person name="Chiovitti A."/>
            <person name="Choi C.J."/>
            <person name="Coesel S."/>
            <person name="De Martino A."/>
            <person name="Detter J.C."/>
            <person name="Durkin C."/>
            <person name="Falciatore A."/>
            <person name="Fournet J."/>
            <person name="Haruta M."/>
            <person name="Huysman M.J."/>
            <person name="Jenkins B.D."/>
            <person name="Jiroutova K."/>
            <person name="Jorgensen R.E."/>
            <person name="Joubert Y."/>
            <person name="Kaplan A."/>
            <person name="Kroger N."/>
            <person name="Kroth P.G."/>
            <person name="La Roche J."/>
            <person name="Lindquist E."/>
            <person name="Lommer M."/>
            <person name="Martin-Jezequel V."/>
            <person name="Lopez P.J."/>
            <person name="Lucas S."/>
            <person name="Mangogna M."/>
            <person name="McGinnis K."/>
            <person name="Medlin L.K."/>
            <person name="Montsant A."/>
            <person name="Oudot-Le Secq M.P."/>
            <person name="Napoli C."/>
            <person name="Obornik M."/>
            <person name="Parker M.S."/>
            <person name="Petit J.L."/>
            <person name="Porcel B.M."/>
            <person name="Poulsen N."/>
            <person name="Robison M."/>
            <person name="Rychlewski L."/>
            <person name="Rynearson T.A."/>
            <person name="Schmutz J."/>
            <person name="Shapiro H."/>
            <person name="Siaut M."/>
            <person name="Stanley M."/>
            <person name="Sussman M.R."/>
            <person name="Taylor A.R."/>
            <person name="Vardi A."/>
            <person name="von Dassow P."/>
            <person name="Vyverman W."/>
            <person name="Willis A."/>
            <person name="Wyrwicz L.S."/>
            <person name="Rokhsar D.S."/>
            <person name="Weissenbach J."/>
            <person name="Armbrust E.V."/>
            <person name="Green B.R."/>
            <person name="Van de Peer Y."/>
            <person name="Grigoriev I.V."/>
        </authorList>
    </citation>
    <scope>NUCLEOTIDE SEQUENCE [LARGE SCALE GENOMIC DNA]</scope>
    <source>
        <strain evidence="6 7">CCAP 1055/1</strain>
    </source>
</reference>
<dbReference type="EMBL" id="DS999283">
    <property type="protein sequence ID" value="EEC42686.1"/>
    <property type="molecule type" value="Genomic_DNA"/>
</dbReference>
<dbReference type="HOGENOM" id="CLU_344370_0_0_1"/>
<evidence type="ECO:0000313" key="6">
    <source>
        <dbReference type="EMBL" id="EEC42686.1"/>
    </source>
</evidence>
<dbReference type="AlphaFoldDB" id="B7S413"/>
<feature type="region of interest" description="Disordered" evidence="5">
    <location>
        <begin position="601"/>
        <end position="636"/>
    </location>
</feature>